<dbReference type="AlphaFoldDB" id="A0A1V9X8S6"/>
<sequence>MPHDLVSGEYSQGTRSQLQSRKEKANKVATIRQHYYPEGGWGWAVSGCALAVHILADGTALAFAHLLSHVHQKWSHVPLVNIGE</sequence>
<evidence type="ECO:0000313" key="3">
    <source>
        <dbReference type="Proteomes" id="UP000192247"/>
    </source>
</evidence>
<reference evidence="2 3" key="1">
    <citation type="journal article" date="2017" name="Gigascience">
        <title>Draft genome of the honey bee ectoparasitic mite, Tropilaelaps mercedesae, is shaped by the parasitic life history.</title>
        <authorList>
            <person name="Dong X."/>
            <person name="Armstrong S.D."/>
            <person name="Xia D."/>
            <person name="Makepeace B.L."/>
            <person name="Darby A.C."/>
            <person name="Kadowaki T."/>
        </authorList>
    </citation>
    <scope>NUCLEOTIDE SEQUENCE [LARGE SCALE GENOMIC DNA]</scope>
    <source>
        <strain evidence="2">Wuxi-XJTLU</strain>
    </source>
</reference>
<accession>A0A1V9X8S6</accession>
<comment type="caution">
    <text evidence="2">The sequence shown here is derived from an EMBL/GenBank/DDBJ whole genome shotgun (WGS) entry which is preliminary data.</text>
</comment>
<evidence type="ECO:0000313" key="2">
    <source>
        <dbReference type="EMBL" id="OQR69967.1"/>
    </source>
</evidence>
<name>A0A1V9X8S6_9ACAR</name>
<feature type="region of interest" description="Disordered" evidence="1">
    <location>
        <begin position="1"/>
        <end position="23"/>
    </location>
</feature>
<dbReference type="InParanoid" id="A0A1V9X8S6"/>
<keyword evidence="3" id="KW-1185">Reference proteome</keyword>
<protein>
    <submittedName>
        <fullName evidence="2">Uncharacterized protein</fullName>
    </submittedName>
</protein>
<dbReference type="OrthoDB" id="6499973at2759"/>
<dbReference type="EMBL" id="MNPL01019186">
    <property type="protein sequence ID" value="OQR69967.1"/>
    <property type="molecule type" value="Genomic_DNA"/>
</dbReference>
<feature type="compositionally biased region" description="Polar residues" evidence="1">
    <location>
        <begin position="9"/>
        <end position="19"/>
    </location>
</feature>
<gene>
    <name evidence="2" type="ORF">BIW11_04252</name>
</gene>
<proteinExistence type="predicted"/>
<evidence type="ECO:0000256" key="1">
    <source>
        <dbReference type="SAM" id="MobiDB-lite"/>
    </source>
</evidence>
<organism evidence="2 3">
    <name type="scientific">Tropilaelaps mercedesae</name>
    <dbReference type="NCBI Taxonomy" id="418985"/>
    <lineage>
        <taxon>Eukaryota</taxon>
        <taxon>Metazoa</taxon>
        <taxon>Ecdysozoa</taxon>
        <taxon>Arthropoda</taxon>
        <taxon>Chelicerata</taxon>
        <taxon>Arachnida</taxon>
        <taxon>Acari</taxon>
        <taxon>Parasitiformes</taxon>
        <taxon>Mesostigmata</taxon>
        <taxon>Gamasina</taxon>
        <taxon>Dermanyssoidea</taxon>
        <taxon>Laelapidae</taxon>
        <taxon>Tropilaelaps</taxon>
    </lineage>
</organism>
<dbReference type="Proteomes" id="UP000192247">
    <property type="component" value="Unassembled WGS sequence"/>
</dbReference>